<evidence type="ECO:0000313" key="8">
    <source>
        <dbReference type="EMBL" id="MBB2182703.1"/>
    </source>
</evidence>
<evidence type="ECO:0000256" key="1">
    <source>
        <dbReference type="ARBA" id="ARBA00007150"/>
    </source>
</evidence>
<sequence>MRIVLNTDINFPNLGLKLENVLSGFDVFGYRIAFYGVAIGIGMLLGWFIVEWMAKRTGQNSEIYLDFALIAIVTSVIGARLFYVVFAWETFADNPLSIFNLRTGGLAIYGGIISAIITAFIYCKIKKYSFWLLADTACVGLITGQIIGRWGNFFNREAFGMYTNGLFAMQLDRRDVSYVFRESTSITKLKDIYAGKKAAFDRIMEIRNNIVKVDGVDYIQVHPTFLYESVWNFCLLVILVLYTKHKKFDGEVILLYLIGYGLGRIWIEGLRTDQLFLWGTPIAVSQLLSAVLVISAIVIMICKRRKLSAK</sequence>
<comment type="catalytic activity">
    <reaction evidence="7">
        <text>L-cysteinyl-[prolipoprotein] + a 1,2-diacyl-sn-glycero-3-phospho-(1'-sn-glycerol) = an S-1,2-diacyl-sn-glyceryl-L-cysteinyl-[prolipoprotein] + sn-glycerol 1-phosphate + H(+)</text>
        <dbReference type="Rhea" id="RHEA:56712"/>
        <dbReference type="Rhea" id="RHEA-COMP:14679"/>
        <dbReference type="Rhea" id="RHEA-COMP:14680"/>
        <dbReference type="ChEBI" id="CHEBI:15378"/>
        <dbReference type="ChEBI" id="CHEBI:29950"/>
        <dbReference type="ChEBI" id="CHEBI:57685"/>
        <dbReference type="ChEBI" id="CHEBI:64716"/>
        <dbReference type="ChEBI" id="CHEBI:140658"/>
        <dbReference type="EC" id="2.5.1.145"/>
    </reaction>
</comment>
<dbReference type="GO" id="GO:0008961">
    <property type="term" value="F:phosphatidylglycerol-prolipoprotein diacylglyceryl transferase activity"/>
    <property type="evidence" value="ECO:0007669"/>
    <property type="project" value="UniProtKB-UniRule"/>
</dbReference>
<comment type="caution">
    <text evidence="8">The sequence shown here is derived from an EMBL/GenBank/DDBJ whole genome shotgun (WGS) entry which is preliminary data.</text>
</comment>
<feature type="transmembrane region" description="Helical" evidence="7">
    <location>
        <begin position="250"/>
        <end position="267"/>
    </location>
</feature>
<proteinExistence type="inferred from homology"/>
<keyword evidence="6 7" id="KW-0472">Membrane</keyword>
<dbReference type="GO" id="GO:0005886">
    <property type="term" value="C:plasma membrane"/>
    <property type="evidence" value="ECO:0007669"/>
    <property type="project" value="UniProtKB-SubCell"/>
</dbReference>
<dbReference type="InterPro" id="IPR001640">
    <property type="entry name" value="Lgt"/>
</dbReference>
<dbReference type="PANTHER" id="PTHR30589">
    <property type="entry name" value="PROLIPOPROTEIN DIACYLGLYCERYL TRANSFERASE"/>
    <property type="match status" value="1"/>
</dbReference>
<comment type="function">
    <text evidence="7">Catalyzes the transfer of the diacylglyceryl group from phosphatidylglycerol to the sulfhydryl group of the N-terminal cysteine of a prolipoprotein, the first step in the formation of mature lipoproteins.</text>
</comment>
<dbReference type="Proteomes" id="UP000574276">
    <property type="component" value="Unassembled WGS sequence"/>
</dbReference>
<comment type="similarity">
    <text evidence="1 7">Belongs to the Lgt family.</text>
</comment>
<evidence type="ECO:0000256" key="3">
    <source>
        <dbReference type="ARBA" id="ARBA00022679"/>
    </source>
</evidence>
<feature type="transmembrane region" description="Helical" evidence="7">
    <location>
        <begin position="225"/>
        <end position="243"/>
    </location>
</feature>
<evidence type="ECO:0000256" key="6">
    <source>
        <dbReference type="ARBA" id="ARBA00023136"/>
    </source>
</evidence>
<keyword evidence="2 7" id="KW-1003">Cell membrane</keyword>
<feature type="binding site" evidence="7">
    <location>
        <position position="149"/>
    </location>
    <ligand>
        <name>a 1,2-diacyl-sn-glycero-3-phospho-(1'-sn-glycerol)</name>
        <dbReference type="ChEBI" id="CHEBI:64716"/>
    </ligand>
</feature>
<comment type="subcellular location">
    <subcellularLocation>
        <location evidence="7">Cell membrane</location>
        <topology evidence="7">Multi-pass membrane protein</topology>
    </subcellularLocation>
</comment>
<dbReference type="Pfam" id="PF01790">
    <property type="entry name" value="LGT"/>
    <property type="match status" value="1"/>
</dbReference>
<accession>A0A839JYG4</accession>
<evidence type="ECO:0000313" key="9">
    <source>
        <dbReference type="Proteomes" id="UP000574276"/>
    </source>
</evidence>
<dbReference type="GO" id="GO:0042158">
    <property type="term" value="P:lipoprotein biosynthetic process"/>
    <property type="evidence" value="ECO:0007669"/>
    <property type="project" value="UniProtKB-UniRule"/>
</dbReference>
<dbReference type="RefSeq" id="WP_228352404.1">
    <property type="nucleotide sequence ID" value="NZ_JACEGA010000001.1"/>
</dbReference>
<dbReference type="EMBL" id="JACEGA010000001">
    <property type="protein sequence ID" value="MBB2182703.1"/>
    <property type="molecule type" value="Genomic_DNA"/>
</dbReference>
<dbReference type="EC" id="2.5.1.145" evidence="7"/>
<keyword evidence="5 7" id="KW-1133">Transmembrane helix</keyword>
<feature type="transmembrane region" description="Helical" evidence="7">
    <location>
        <begin position="106"/>
        <end position="123"/>
    </location>
</feature>
<feature type="transmembrane region" description="Helical" evidence="7">
    <location>
        <begin position="130"/>
        <end position="151"/>
    </location>
</feature>
<feature type="transmembrane region" description="Helical" evidence="7">
    <location>
        <begin position="64"/>
        <end position="86"/>
    </location>
</feature>
<feature type="transmembrane region" description="Helical" evidence="7">
    <location>
        <begin position="279"/>
        <end position="302"/>
    </location>
</feature>
<organism evidence="8 9">
    <name type="scientific">Variimorphobacter saccharofermentans</name>
    <dbReference type="NCBI Taxonomy" id="2755051"/>
    <lineage>
        <taxon>Bacteria</taxon>
        <taxon>Bacillati</taxon>
        <taxon>Bacillota</taxon>
        <taxon>Clostridia</taxon>
        <taxon>Lachnospirales</taxon>
        <taxon>Lachnospiraceae</taxon>
        <taxon>Variimorphobacter</taxon>
    </lineage>
</organism>
<evidence type="ECO:0000256" key="4">
    <source>
        <dbReference type="ARBA" id="ARBA00022692"/>
    </source>
</evidence>
<dbReference type="HAMAP" id="MF_01147">
    <property type="entry name" value="Lgt"/>
    <property type="match status" value="1"/>
</dbReference>
<evidence type="ECO:0000256" key="5">
    <source>
        <dbReference type="ARBA" id="ARBA00022989"/>
    </source>
</evidence>
<keyword evidence="3 7" id="KW-0808">Transferase</keyword>
<dbReference type="PANTHER" id="PTHR30589:SF0">
    <property type="entry name" value="PHOSPHATIDYLGLYCEROL--PROLIPOPROTEIN DIACYLGLYCERYL TRANSFERASE"/>
    <property type="match status" value="1"/>
</dbReference>
<keyword evidence="9" id="KW-1185">Reference proteome</keyword>
<dbReference type="AlphaFoldDB" id="A0A839JYG4"/>
<protein>
    <recommendedName>
        <fullName evidence="7">Phosphatidylglycerol--prolipoprotein diacylglyceryl transferase</fullName>
        <ecNumber evidence="7">2.5.1.145</ecNumber>
    </recommendedName>
</protein>
<name>A0A839JYG4_9FIRM</name>
<dbReference type="NCBIfam" id="TIGR00544">
    <property type="entry name" value="lgt"/>
    <property type="match status" value="1"/>
</dbReference>
<reference evidence="8 9" key="1">
    <citation type="submission" date="2020-07" db="EMBL/GenBank/DDBJ databases">
        <title>Characterization and genome sequencing of isolate MD1, a novel member within the family Lachnospiraceae.</title>
        <authorList>
            <person name="Rettenmaier R."/>
            <person name="Di Bello L."/>
            <person name="Zinser C."/>
            <person name="Scheitz K."/>
            <person name="Liebl W."/>
            <person name="Zverlov V."/>
        </authorList>
    </citation>
    <scope>NUCLEOTIDE SEQUENCE [LARGE SCALE GENOMIC DNA]</scope>
    <source>
        <strain evidence="8 9">MD1</strain>
    </source>
</reference>
<evidence type="ECO:0000256" key="7">
    <source>
        <dbReference type="HAMAP-Rule" id="MF_01147"/>
    </source>
</evidence>
<comment type="pathway">
    <text evidence="7">Protein modification; lipoprotein biosynthesis (diacylglyceryl transfer).</text>
</comment>
<feature type="transmembrane region" description="Helical" evidence="7">
    <location>
        <begin position="32"/>
        <end position="52"/>
    </location>
</feature>
<keyword evidence="8" id="KW-0449">Lipoprotein</keyword>
<keyword evidence="4 7" id="KW-0812">Transmembrane</keyword>
<gene>
    <name evidence="7 8" type="primary">lgt</name>
    <name evidence="8" type="ORF">H0486_07420</name>
</gene>
<dbReference type="UniPathway" id="UPA00664"/>
<evidence type="ECO:0000256" key="2">
    <source>
        <dbReference type="ARBA" id="ARBA00022475"/>
    </source>
</evidence>
<dbReference type="PROSITE" id="PS01311">
    <property type="entry name" value="LGT"/>
    <property type="match status" value="1"/>
</dbReference>